<evidence type="ECO:0000313" key="1">
    <source>
        <dbReference type="EMBL" id="MBA0722822.1"/>
    </source>
</evidence>
<proteinExistence type="predicted"/>
<dbReference type="AlphaFoldDB" id="A0A7J9AFY0"/>
<keyword evidence="2" id="KW-1185">Reference proteome</keyword>
<sequence length="58" mass="6412">MRSGKKIAALVGTSIRVIKKLINSDIVVSLIMTNLLPSMQKIQPLGKMLKQPLILLKK</sequence>
<name>A0A7J9AFY0_9ROSI</name>
<dbReference type="Proteomes" id="UP000593574">
    <property type="component" value="Unassembled WGS sequence"/>
</dbReference>
<dbReference type="EMBL" id="JABEZV010000010">
    <property type="protein sequence ID" value="MBA0722822.1"/>
    <property type="molecule type" value="Genomic_DNA"/>
</dbReference>
<organism evidence="1 2">
    <name type="scientific">Gossypium laxum</name>
    <dbReference type="NCBI Taxonomy" id="34288"/>
    <lineage>
        <taxon>Eukaryota</taxon>
        <taxon>Viridiplantae</taxon>
        <taxon>Streptophyta</taxon>
        <taxon>Embryophyta</taxon>
        <taxon>Tracheophyta</taxon>
        <taxon>Spermatophyta</taxon>
        <taxon>Magnoliopsida</taxon>
        <taxon>eudicotyledons</taxon>
        <taxon>Gunneridae</taxon>
        <taxon>Pentapetalae</taxon>
        <taxon>rosids</taxon>
        <taxon>malvids</taxon>
        <taxon>Malvales</taxon>
        <taxon>Malvaceae</taxon>
        <taxon>Malvoideae</taxon>
        <taxon>Gossypium</taxon>
    </lineage>
</organism>
<accession>A0A7J9AFY0</accession>
<gene>
    <name evidence="1" type="ORF">Golax_003464</name>
</gene>
<comment type="caution">
    <text evidence="1">The sequence shown here is derived from an EMBL/GenBank/DDBJ whole genome shotgun (WGS) entry which is preliminary data.</text>
</comment>
<reference evidence="1 2" key="1">
    <citation type="journal article" date="2019" name="Genome Biol. Evol.">
        <title>Insights into the evolution of the New World diploid cottons (Gossypium, subgenus Houzingenia) based on genome sequencing.</title>
        <authorList>
            <person name="Grover C.E."/>
            <person name="Arick M.A. 2nd"/>
            <person name="Thrash A."/>
            <person name="Conover J.L."/>
            <person name="Sanders W.S."/>
            <person name="Peterson D.G."/>
            <person name="Frelichowski J.E."/>
            <person name="Scheffler J.A."/>
            <person name="Scheffler B.E."/>
            <person name="Wendel J.F."/>
        </authorList>
    </citation>
    <scope>NUCLEOTIDE SEQUENCE [LARGE SCALE GENOMIC DNA]</scope>
    <source>
        <strain evidence="1">4</strain>
        <tissue evidence="1">Leaf</tissue>
    </source>
</reference>
<protein>
    <submittedName>
        <fullName evidence="1">Uncharacterized protein</fullName>
    </submittedName>
</protein>
<evidence type="ECO:0000313" key="2">
    <source>
        <dbReference type="Proteomes" id="UP000593574"/>
    </source>
</evidence>